<accession>A0A433DAX3</accession>
<keyword evidence="1" id="KW-1133">Transmembrane helix</keyword>
<feature type="non-terminal residue" evidence="2">
    <location>
        <position position="156"/>
    </location>
</feature>
<protein>
    <submittedName>
        <fullName evidence="2">Uncharacterized protein</fullName>
    </submittedName>
</protein>
<dbReference type="OrthoDB" id="165382at2759"/>
<keyword evidence="1" id="KW-0472">Membrane</keyword>
<feature type="transmembrane region" description="Helical" evidence="1">
    <location>
        <begin position="86"/>
        <end position="112"/>
    </location>
</feature>
<dbReference type="Proteomes" id="UP000268093">
    <property type="component" value="Unassembled WGS sequence"/>
</dbReference>
<evidence type="ECO:0000256" key="1">
    <source>
        <dbReference type="SAM" id="Phobius"/>
    </source>
</evidence>
<dbReference type="EMBL" id="RBNI01003860">
    <property type="protein sequence ID" value="RUP47979.1"/>
    <property type="molecule type" value="Genomic_DNA"/>
</dbReference>
<comment type="caution">
    <text evidence="2">The sequence shown here is derived from an EMBL/GenBank/DDBJ whole genome shotgun (WGS) entry which is preliminary data.</text>
</comment>
<name>A0A433DAX3_9FUNG</name>
<proteinExistence type="predicted"/>
<gene>
    <name evidence="2" type="ORF">BC936DRAFT_145108</name>
</gene>
<keyword evidence="1" id="KW-0812">Transmembrane</keyword>
<reference evidence="2 3" key="1">
    <citation type="journal article" date="2018" name="New Phytol.">
        <title>Phylogenomics of Endogonaceae and evolution of mycorrhizas within Mucoromycota.</title>
        <authorList>
            <person name="Chang Y."/>
            <person name="Desiro A."/>
            <person name="Na H."/>
            <person name="Sandor L."/>
            <person name="Lipzen A."/>
            <person name="Clum A."/>
            <person name="Barry K."/>
            <person name="Grigoriev I.V."/>
            <person name="Martin F.M."/>
            <person name="Stajich J.E."/>
            <person name="Smith M.E."/>
            <person name="Bonito G."/>
            <person name="Spatafora J.W."/>
        </authorList>
    </citation>
    <scope>NUCLEOTIDE SEQUENCE [LARGE SCALE GENOMIC DNA]</scope>
    <source>
        <strain evidence="2 3">GMNB39</strain>
    </source>
</reference>
<sequence length="156" mass="17273">MLVGTNITRKDVIGTCVVIASVIWIVVFGGMTNGQDRKYHVLALVKYGGLKVSRNSPLFVLLLLYSPAENNLSLDGLKLLYLHPLFIVYFSALNIITFGGLIFGIYAAWVLADDQRKTRDKLFRDMELKRMKKAVGMSMSIVGGLMASETLLLAKS</sequence>
<dbReference type="AlphaFoldDB" id="A0A433DAX3"/>
<evidence type="ECO:0000313" key="2">
    <source>
        <dbReference type="EMBL" id="RUP47979.1"/>
    </source>
</evidence>
<organism evidence="2 3">
    <name type="scientific">Jimgerdemannia flammicorona</name>
    <dbReference type="NCBI Taxonomy" id="994334"/>
    <lineage>
        <taxon>Eukaryota</taxon>
        <taxon>Fungi</taxon>
        <taxon>Fungi incertae sedis</taxon>
        <taxon>Mucoromycota</taxon>
        <taxon>Mucoromycotina</taxon>
        <taxon>Endogonomycetes</taxon>
        <taxon>Endogonales</taxon>
        <taxon>Endogonaceae</taxon>
        <taxon>Jimgerdemannia</taxon>
    </lineage>
</organism>
<feature type="transmembrane region" description="Helical" evidence="1">
    <location>
        <begin position="133"/>
        <end position="154"/>
    </location>
</feature>
<keyword evidence="3" id="KW-1185">Reference proteome</keyword>
<evidence type="ECO:0000313" key="3">
    <source>
        <dbReference type="Proteomes" id="UP000268093"/>
    </source>
</evidence>
<feature type="transmembrane region" description="Helical" evidence="1">
    <location>
        <begin position="12"/>
        <end position="32"/>
    </location>
</feature>